<evidence type="ECO:0000313" key="2">
    <source>
        <dbReference type="Proteomes" id="UP000419743"/>
    </source>
</evidence>
<gene>
    <name evidence="1" type="ORF">HALOF300_02209</name>
</gene>
<dbReference type="Proteomes" id="UP000419743">
    <property type="component" value="Unassembled WGS sequence"/>
</dbReference>
<proteinExistence type="predicted"/>
<reference evidence="1 2" key="1">
    <citation type="submission" date="2019-11" db="EMBL/GenBank/DDBJ databases">
        <authorList>
            <person name="Criscuolo A."/>
        </authorList>
    </citation>
    <scope>NUCLEOTIDE SEQUENCE [LARGE SCALE GENOMIC DNA]</scope>
    <source>
        <strain evidence="1">CIP111667</strain>
    </source>
</reference>
<dbReference type="InterPro" id="IPR009000">
    <property type="entry name" value="Transl_B-barrel_sf"/>
</dbReference>
<name>A0A7M4DJA2_9MICO</name>
<dbReference type="SUPFAM" id="SSF50447">
    <property type="entry name" value="Translation proteins"/>
    <property type="match status" value="1"/>
</dbReference>
<accession>A0A7M4DJA2</accession>
<dbReference type="Gene3D" id="2.40.30.10">
    <property type="entry name" value="Translation factors"/>
    <property type="match status" value="1"/>
</dbReference>
<sequence length="123" mass="12759">MGWFTQGNDVKGPTPAEAESLWDAEAPEAGLGSATLKLMDAFQVPGSGTVFTGQVVSGTFRVGQQVIITGKAGFARGTIGEISVGQERPESAGVDKYISFNVANLSLRVEILGLDENATVTGL</sequence>
<comment type="caution">
    <text evidence="1">The sequence shown here is derived from an EMBL/GenBank/DDBJ whole genome shotgun (WGS) entry which is preliminary data.</text>
</comment>
<evidence type="ECO:0008006" key="3">
    <source>
        <dbReference type="Google" id="ProtNLM"/>
    </source>
</evidence>
<keyword evidence="2" id="KW-1185">Reference proteome</keyword>
<protein>
    <recommendedName>
        <fullName evidence="3">Translation elongation factor EFTu-like domain-containing protein</fullName>
    </recommendedName>
</protein>
<dbReference type="EMBL" id="CACRYJ010000030">
    <property type="protein sequence ID" value="VZO37104.1"/>
    <property type="molecule type" value="Genomic_DNA"/>
</dbReference>
<organism evidence="1 2">
    <name type="scientific">Occultella aeris</name>
    <dbReference type="NCBI Taxonomy" id="2761496"/>
    <lineage>
        <taxon>Bacteria</taxon>
        <taxon>Bacillati</taxon>
        <taxon>Actinomycetota</taxon>
        <taxon>Actinomycetes</taxon>
        <taxon>Micrococcales</taxon>
        <taxon>Ruaniaceae</taxon>
        <taxon>Occultella</taxon>
    </lineage>
</organism>
<dbReference type="AlphaFoldDB" id="A0A7M4DJA2"/>
<dbReference type="RefSeq" id="WP_156740991.1">
    <property type="nucleotide sequence ID" value="NZ_CACRYJ010000030.1"/>
</dbReference>
<evidence type="ECO:0000313" key="1">
    <source>
        <dbReference type="EMBL" id="VZO37104.1"/>
    </source>
</evidence>